<reference evidence="7 8" key="1">
    <citation type="submission" date="2016-10" db="EMBL/GenBank/DDBJ databases">
        <authorList>
            <person name="de Groot N.N."/>
        </authorList>
    </citation>
    <scope>NUCLEOTIDE SEQUENCE [LARGE SCALE GENOMIC DNA]</scope>
    <source>
        <strain evidence="7 8">R5</strain>
    </source>
</reference>
<dbReference type="RefSeq" id="WP_092085235.1">
    <property type="nucleotide sequence ID" value="NZ_FMZW01000022.1"/>
</dbReference>
<dbReference type="SUPFAM" id="SSF55068">
    <property type="entry name" value="Peptide methionine sulfoxide reductase"/>
    <property type="match status" value="1"/>
</dbReference>
<dbReference type="GO" id="GO:0008113">
    <property type="term" value="F:peptide-methionine (S)-S-oxide reductase activity"/>
    <property type="evidence" value="ECO:0007669"/>
    <property type="project" value="UniProtKB-UniRule"/>
</dbReference>
<evidence type="ECO:0000256" key="1">
    <source>
        <dbReference type="ARBA" id="ARBA00023002"/>
    </source>
</evidence>
<dbReference type="Pfam" id="PF01625">
    <property type="entry name" value="PMSR"/>
    <property type="match status" value="1"/>
</dbReference>
<evidence type="ECO:0000259" key="6">
    <source>
        <dbReference type="Pfam" id="PF01625"/>
    </source>
</evidence>
<evidence type="ECO:0000313" key="8">
    <source>
        <dbReference type="Proteomes" id="UP000199245"/>
    </source>
</evidence>
<feature type="signal peptide" evidence="5">
    <location>
        <begin position="1"/>
        <end position="25"/>
    </location>
</feature>
<dbReference type="Gene3D" id="3.30.1060.10">
    <property type="entry name" value="Peptide methionine sulphoxide reductase MsrA"/>
    <property type="match status" value="1"/>
</dbReference>
<sequence>MPKSSLSRLSLCAAAICALAVTAFAVAPSLAAEDAVIIPPPAASAAESGIKTAVLAGGCFWGVQGVFQHTAGIVSAVSGYSGGSKASADYEKVSTGTTGHAESVEIKYDPQKISYGKILQIFFSVVHDPTQLNRQGPDSGTQYRSAIFTTSDEQKKVADAYIAQLNAAKVYKKPIVTKVGALEAFYPAEGYHQDYLTLHPNQPYIAYNDIPKVENLKKIFAENYIEKPTLVGSTKVTN</sequence>
<evidence type="ECO:0000256" key="3">
    <source>
        <dbReference type="ARBA" id="ARBA00048782"/>
    </source>
</evidence>
<dbReference type="InterPro" id="IPR036509">
    <property type="entry name" value="Met_Sox_Rdtase_MsrA_sf"/>
</dbReference>
<feature type="chain" id="PRO_5011741164" description="Peptide methionine sulfoxide reductase MsrA" evidence="5">
    <location>
        <begin position="26"/>
        <end position="238"/>
    </location>
</feature>
<keyword evidence="5" id="KW-0732">Signal</keyword>
<dbReference type="AlphaFoldDB" id="A0A1G7BFQ8"/>
<keyword evidence="1 4" id="KW-0560">Oxidoreductase</keyword>
<proteinExistence type="inferred from homology"/>
<organism evidence="7 8">
    <name type="scientific">Bradyrhizobium brasilense</name>
    <dbReference type="NCBI Taxonomy" id="1419277"/>
    <lineage>
        <taxon>Bacteria</taxon>
        <taxon>Pseudomonadati</taxon>
        <taxon>Pseudomonadota</taxon>
        <taxon>Alphaproteobacteria</taxon>
        <taxon>Hyphomicrobiales</taxon>
        <taxon>Nitrobacteraceae</taxon>
        <taxon>Bradyrhizobium</taxon>
    </lineage>
</organism>
<feature type="active site" evidence="4">
    <location>
        <position position="59"/>
    </location>
</feature>
<comment type="similarity">
    <text evidence="4">Belongs to the MsrA Met sulfoxide reductase family.</text>
</comment>
<accession>A0A1G7BFQ8</accession>
<evidence type="ECO:0000313" key="7">
    <source>
        <dbReference type="EMBL" id="SDE25844.1"/>
    </source>
</evidence>
<feature type="domain" description="Peptide methionine sulphoxide reductase MsrA" evidence="6">
    <location>
        <begin position="52"/>
        <end position="204"/>
    </location>
</feature>
<comment type="catalytic activity">
    <reaction evidence="3 4">
        <text>[thioredoxin]-disulfide + L-methionine + H2O = L-methionine (S)-S-oxide + [thioredoxin]-dithiol</text>
        <dbReference type="Rhea" id="RHEA:19993"/>
        <dbReference type="Rhea" id="RHEA-COMP:10698"/>
        <dbReference type="Rhea" id="RHEA-COMP:10700"/>
        <dbReference type="ChEBI" id="CHEBI:15377"/>
        <dbReference type="ChEBI" id="CHEBI:29950"/>
        <dbReference type="ChEBI" id="CHEBI:50058"/>
        <dbReference type="ChEBI" id="CHEBI:57844"/>
        <dbReference type="ChEBI" id="CHEBI:58772"/>
        <dbReference type="EC" id="1.8.4.11"/>
    </reaction>
</comment>
<name>A0A1G7BFQ8_9BRAD</name>
<evidence type="ECO:0000256" key="5">
    <source>
        <dbReference type="SAM" id="SignalP"/>
    </source>
</evidence>
<comment type="catalytic activity">
    <reaction evidence="2 4">
        <text>L-methionyl-[protein] + [thioredoxin]-disulfide + H2O = L-methionyl-(S)-S-oxide-[protein] + [thioredoxin]-dithiol</text>
        <dbReference type="Rhea" id="RHEA:14217"/>
        <dbReference type="Rhea" id="RHEA-COMP:10698"/>
        <dbReference type="Rhea" id="RHEA-COMP:10700"/>
        <dbReference type="Rhea" id="RHEA-COMP:12313"/>
        <dbReference type="Rhea" id="RHEA-COMP:12315"/>
        <dbReference type="ChEBI" id="CHEBI:15377"/>
        <dbReference type="ChEBI" id="CHEBI:16044"/>
        <dbReference type="ChEBI" id="CHEBI:29950"/>
        <dbReference type="ChEBI" id="CHEBI:44120"/>
        <dbReference type="ChEBI" id="CHEBI:50058"/>
        <dbReference type="EC" id="1.8.4.11"/>
    </reaction>
</comment>
<gene>
    <name evidence="4" type="primary">msrA</name>
    <name evidence="7" type="ORF">SAMN05216337_1022140</name>
</gene>
<dbReference type="InterPro" id="IPR002569">
    <property type="entry name" value="Met_Sox_Rdtase_MsrA_dom"/>
</dbReference>
<evidence type="ECO:0000256" key="4">
    <source>
        <dbReference type="HAMAP-Rule" id="MF_01401"/>
    </source>
</evidence>
<dbReference type="NCBIfam" id="TIGR00401">
    <property type="entry name" value="msrA"/>
    <property type="match status" value="1"/>
</dbReference>
<dbReference type="EC" id="1.8.4.11" evidence="4"/>
<dbReference type="Proteomes" id="UP000199245">
    <property type="component" value="Unassembled WGS sequence"/>
</dbReference>
<dbReference type="PANTHER" id="PTHR43774:SF1">
    <property type="entry name" value="PEPTIDE METHIONINE SULFOXIDE REDUCTASE MSRA 2"/>
    <property type="match status" value="1"/>
</dbReference>
<dbReference type="HAMAP" id="MF_01401">
    <property type="entry name" value="MsrA"/>
    <property type="match status" value="1"/>
</dbReference>
<evidence type="ECO:0000256" key="2">
    <source>
        <dbReference type="ARBA" id="ARBA00047806"/>
    </source>
</evidence>
<protein>
    <recommendedName>
        <fullName evidence="4">Peptide methionine sulfoxide reductase MsrA</fullName>
        <shortName evidence="4">Protein-methionine-S-oxide reductase</shortName>
        <ecNumber evidence="4">1.8.4.11</ecNumber>
    </recommendedName>
    <alternativeName>
        <fullName evidence="4">Peptide-methionine (S)-S-oxide reductase</fullName>
        <shortName evidence="4">Peptide Met(O) reductase</shortName>
    </alternativeName>
</protein>
<dbReference type="GO" id="GO:0033744">
    <property type="term" value="F:L-methionine:thioredoxin-disulfide S-oxidoreductase activity"/>
    <property type="evidence" value="ECO:0007669"/>
    <property type="project" value="RHEA"/>
</dbReference>
<dbReference type="EMBL" id="FMZW01000022">
    <property type="protein sequence ID" value="SDE25844.1"/>
    <property type="molecule type" value="Genomic_DNA"/>
</dbReference>
<dbReference type="PANTHER" id="PTHR43774">
    <property type="entry name" value="PEPTIDE METHIONINE SULFOXIDE REDUCTASE"/>
    <property type="match status" value="1"/>
</dbReference>
<comment type="function">
    <text evidence="4">Has an important function as a repair enzyme for proteins that have been inactivated by oxidation. Catalyzes the reversible oxidation-reduction of methionine sulfoxide in proteins to methionine.</text>
</comment>